<dbReference type="AlphaFoldDB" id="X0WIE1"/>
<dbReference type="EMBL" id="BARS01034501">
    <property type="protein sequence ID" value="GAG22952.1"/>
    <property type="molecule type" value="Genomic_DNA"/>
</dbReference>
<gene>
    <name evidence="1" type="ORF">S01H1_53284</name>
</gene>
<name>X0WIE1_9ZZZZ</name>
<evidence type="ECO:0000313" key="1">
    <source>
        <dbReference type="EMBL" id="GAG22952.1"/>
    </source>
</evidence>
<accession>X0WIE1</accession>
<reference evidence="1" key="1">
    <citation type="journal article" date="2014" name="Front. Microbiol.">
        <title>High frequency of phylogenetically diverse reductive dehalogenase-homologous genes in deep subseafloor sedimentary metagenomes.</title>
        <authorList>
            <person name="Kawai M."/>
            <person name="Futagami T."/>
            <person name="Toyoda A."/>
            <person name="Takaki Y."/>
            <person name="Nishi S."/>
            <person name="Hori S."/>
            <person name="Arai W."/>
            <person name="Tsubouchi T."/>
            <person name="Morono Y."/>
            <person name="Uchiyama I."/>
            <person name="Ito T."/>
            <person name="Fujiyama A."/>
            <person name="Inagaki F."/>
            <person name="Takami H."/>
        </authorList>
    </citation>
    <scope>NUCLEOTIDE SEQUENCE</scope>
    <source>
        <strain evidence="1">Expedition CK06-06</strain>
    </source>
</reference>
<sequence>MKITIVDNYTFWGYNYEYYLESYGNIIGYRLYDIDNDELVEIIEVSPFDTVTITI</sequence>
<comment type="caution">
    <text evidence="1">The sequence shown here is derived from an EMBL/GenBank/DDBJ whole genome shotgun (WGS) entry which is preliminary data.</text>
</comment>
<organism evidence="1">
    <name type="scientific">marine sediment metagenome</name>
    <dbReference type="NCBI Taxonomy" id="412755"/>
    <lineage>
        <taxon>unclassified sequences</taxon>
        <taxon>metagenomes</taxon>
        <taxon>ecological metagenomes</taxon>
    </lineage>
</organism>
<proteinExistence type="predicted"/>
<protein>
    <submittedName>
        <fullName evidence="1">Uncharacterized protein</fullName>
    </submittedName>
</protein>
<feature type="non-terminal residue" evidence="1">
    <location>
        <position position="55"/>
    </location>
</feature>